<dbReference type="RefSeq" id="WP_113822875.1">
    <property type="nucleotide sequence ID" value="NZ_QOCE01000018.1"/>
</dbReference>
<dbReference type="EMBL" id="QOCE01000018">
    <property type="protein sequence ID" value="RBW57658.1"/>
    <property type="molecule type" value="Genomic_DNA"/>
</dbReference>
<dbReference type="InterPro" id="IPR009057">
    <property type="entry name" value="Homeodomain-like_sf"/>
</dbReference>
<dbReference type="OrthoDB" id="9811084at2"/>
<evidence type="ECO:0000256" key="3">
    <source>
        <dbReference type="ARBA" id="ARBA00023163"/>
    </source>
</evidence>
<accession>A0A366X6T0</accession>
<dbReference type="PANTHER" id="PTHR30055:SF234">
    <property type="entry name" value="HTH-TYPE TRANSCRIPTIONAL REGULATOR BETI"/>
    <property type="match status" value="1"/>
</dbReference>
<comment type="caution">
    <text evidence="6">The sequence shown here is derived from an EMBL/GenBank/DDBJ whole genome shotgun (WGS) entry which is preliminary data.</text>
</comment>
<feature type="domain" description="HTH tetR-type" evidence="5">
    <location>
        <begin position="10"/>
        <end position="70"/>
    </location>
</feature>
<name>A0A366X6T0_9RHOB</name>
<feature type="DNA-binding region" description="H-T-H motif" evidence="4">
    <location>
        <begin position="33"/>
        <end position="52"/>
    </location>
</feature>
<proteinExistence type="predicted"/>
<protein>
    <submittedName>
        <fullName evidence="6">TetR/AcrR family transcriptional regulator</fullName>
    </submittedName>
</protein>
<dbReference type="SUPFAM" id="SSF46689">
    <property type="entry name" value="Homeodomain-like"/>
    <property type="match status" value="1"/>
</dbReference>
<dbReference type="PROSITE" id="PS50977">
    <property type="entry name" value="HTH_TETR_2"/>
    <property type="match status" value="1"/>
</dbReference>
<sequence length="194" mass="21648">MARAQQQRTLKTRARLIAASEDIIEQRGFENLRVEDVVSLAGTAKGTFFTHFKDKDALMDLIIGGMIDQHLDTLEAGAVPNTVQEMVGALLPLCNFMISERYVFDLILRHSGAAAKEEIGPIAQTFDRQVRVLAQWLSDGQFRKDVPAMILAEGIQAFAVQCMALHFCAINSEEPMQARFSMYLDAWLNPKMAS</sequence>
<dbReference type="GO" id="GO:0003700">
    <property type="term" value="F:DNA-binding transcription factor activity"/>
    <property type="evidence" value="ECO:0007669"/>
    <property type="project" value="TreeGrafter"/>
</dbReference>
<gene>
    <name evidence="6" type="ORF">DS909_07685</name>
</gene>
<evidence type="ECO:0000256" key="1">
    <source>
        <dbReference type="ARBA" id="ARBA00023015"/>
    </source>
</evidence>
<evidence type="ECO:0000313" key="6">
    <source>
        <dbReference type="EMBL" id="RBW57658.1"/>
    </source>
</evidence>
<evidence type="ECO:0000313" key="7">
    <source>
        <dbReference type="Proteomes" id="UP000252706"/>
    </source>
</evidence>
<evidence type="ECO:0000256" key="2">
    <source>
        <dbReference type="ARBA" id="ARBA00023125"/>
    </source>
</evidence>
<organism evidence="6 7">
    <name type="scientific">Phaeobacter gallaeciensis</name>
    <dbReference type="NCBI Taxonomy" id="60890"/>
    <lineage>
        <taxon>Bacteria</taxon>
        <taxon>Pseudomonadati</taxon>
        <taxon>Pseudomonadota</taxon>
        <taxon>Alphaproteobacteria</taxon>
        <taxon>Rhodobacterales</taxon>
        <taxon>Roseobacteraceae</taxon>
        <taxon>Phaeobacter</taxon>
    </lineage>
</organism>
<dbReference type="SUPFAM" id="SSF48498">
    <property type="entry name" value="Tetracyclin repressor-like, C-terminal domain"/>
    <property type="match status" value="1"/>
</dbReference>
<dbReference type="GO" id="GO:0000976">
    <property type="term" value="F:transcription cis-regulatory region binding"/>
    <property type="evidence" value="ECO:0007669"/>
    <property type="project" value="TreeGrafter"/>
</dbReference>
<keyword evidence="1" id="KW-0805">Transcription regulation</keyword>
<keyword evidence="3" id="KW-0804">Transcription</keyword>
<reference evidence="6 7" key="1">
    <citation type="submission" date="2018-07" db="EMBL/GenBank/DDBJ databases">
        <title>Modular assembly of carbohydrate-degrading microbial communities in the ocean.</title>
        <authorList>
            <person name="Enke T.N."/>
            <person name="Datta M.S."/>
            <person name="Schwartzman J.A."/>
            <person name="Cermak N."/>
            <person name="Schmitz D.A."/>
            <person name="Barrere J."/>
            <person name="Cordero O.X."/>
        </authorList>
    </citation>
    <scope>NUCLEOTIDE SEQUENCE [LARGE SCALE GENOMIC DNA]</scope>
    <source>
        <strain evidence="6 7">C3M10</strain>
    </source>
</reference>
<evidence type="ECO:0000256" key="4">
    <source>
        <dbReference type="PROSITE-ProRule" id="PRU00335"/>
    </source>
</evidence>
<evidence type="ECO:0000259" key="5">
    <source>
        <dbReference type="PROSITE" id="PS50977"/>
    </source>
</evidence>
<dbReference type="Gene3D" id="1.10.357.10">
    <property type="entry name" value="Tetracycline Repressor, domain 2"/>
    <property type="match status" value="1"/>
</dbReference>
<keyword evidence="2 4" id="KW-0238">DNA-binding</keyword>
<dbReference type="Pfam" id="PF00440">
    <property type="entry name" value="TetR_N"/>
    <property type="match status" value="1"/>
</dbReference>
<dbReference type="InterPro" id="IPR001647">
    <property type="entry name" value="HTH_TetR"/>
</dbReference>
<dbReference type="Proteomes" id="UP000252706">
    <property type="component" value="Unassembled WGS sequence"/>
</dbReference>
<dbReference type="PRINTS" id="PR00455">
    <property type="entry name" value="HTHTETR"/>
</dbReference>
<dbReference type="AlphaFoldDB" id="A0A366X6T0"/>
<dbReference type="InterPro" id="IPR050109">
    <property type="entry name" value="HTH-type_TetR-like_transc_reg"/>
</dbReference>
<dbReference type="InterPro" id="IPR036271">
    <property type="entry name" value="Tet_transcr_reg_TetR-rel_C_sf"/>
</dbReference>
<dbReference type="PANTHER" id="PTHR30055">
    <property type="entry name" value="HTH-TYPE TRANSCRIPTIONAL REGULATOR RUTR"/>
    <property type="match status" value="1"/>
</dbReference>